<evidence type="ECO:0008006" key="4">
    <source>
        <dbReference type="Google" id="ProtNLM"/>
    </source>
</evidence>
<name>A0A2J6RK59_HYAVF</name>
<sequence length="137" mass="16046">MHLERFSDAPCTIATRSQKISARIEWQFLQRRVHYERLRSSVCTCTWGGNDIDPFPRHVSFSAVSLLFMGYFLFIRIAQRSCVHTLLPFHFVSPNASPAPRFWRSRQIWLNSQGTFVFSLFFFAQKRCVSLGWAAHK</sequence>
<feature type="transmembrane region" description="Helical" evidence="1">
    <location>
        <begin position="59"/>
        <end position="78"/>
    </location>
</feature>
<evidence type="ECO:0000313" key="2">
    <source>
        <dbReference type="EMBL" id="PMD38890.1"/>
    </source>
</evidence>
<keyword evidence="3" id="KW-1185">Reference proteome</keyword>
<proteinExistence type="predicted"/>
<keyword evidence="1" id="KW-1133">Transmembrane helix</keyword>
<protein>
    <recommendedName>
        <fullName evidence="4">Transmembrane protein</fullName>
    </recommendedName>
</protein>
<accession>A0A2J6RK59</accession>
<evidence type="ECO:0000256" key="1">
    <source>
        <dbReference type="SAM" id="Phobius"/>
    </source>
</evidence>
<dbReference type="OrthoDB" id="10347150at2759"/>
<gene>
    <name evidence="2" type="ORF">L207DRAFT_46283</name>
</gene>
<organism evidence="2 3">
    <name type="scientific">Hyaloscypha variabilis (strain UAMH 11265 / GT02V1 / F)</name>
    <name type="common">Meliniomyces variabilis</name>
    <dbReference type="NCBI Taxonomy" id="1149755"/>
    <lineage>
        <taxon>Eukaryota</taxon>
        <taxon>Fungi</taxon>
        <taxon>Dikarya</taxon>
        <taxon>Ascomycota</taxon>
        <taxon>Pezizomycotina</taxon>
        <taxon>Leotiomycetes</taxon>
        <taxon>Helotiales</taxon>
        <taxon>Hyaloscyphaceae</taxon>
        <taxon>Hyaloscypha</taxon>
        <taxon>Hyaloscypha variabilis</taxon>
    </lineage>
</organism>
<reference evidence="2 3" key="1">
    <citation type="submission" date="2016-04" db="EMBL/GenBank/DDBJ databases">
        <title>A degradative enzymes factory behind the ericoid mycorrhizal symbiosis.</title>
        <authorList>
            <consortium name="DOE Joint Genome Institute"/>
            <person name="Martino E."/>
            <person name="Morin E."/>
            <person name="Grelet G."/>
            <person name="Kuo A."/>
            <person name="Kohler A."/>
            <person name="Daghino S."/>
            <person name="Barry K."/>
            <person name="Choi C."/>
            <person name="Cichocki N."/>
            <person name="Clum A."/>
            <person name="Copeland A."/>
            <person name="Hainaut M."/>
            <person name="Haridas S."/>
            <person name="Labutti K."/>
            <person name="Lindquist E."/>
            <person name="Lipzen A."/>
            <person name="Khouja H.-R."/>
            <person name="Murat C."/>
            <person name="Ohm R."/>
            <person name="Olson A."/>
            <person name="Spatafora J."/>
            <person name="Veneault-Fourrey C."/>
            <person name="Henrissat B."/>
            <person name="Grigoriev I."/>
            <person name="Martin F."/>
            <person name="Perotto S."/>
        </authorList>
    </citation>
    <scope>NUCLEOTIDE SEQUENCE [LARGE SCALE GENOMIC DNA]</scope>
    <source>
        <strain evidence="2 3">F</strain>
    </source>
</reference>
<dbReference type="AlphaFoldDB" id="A0A2J6RK59"/>
<dbReference type="Proteomes" id="UP000235786">
    <property type="component" value="Unassembled WGS sequence"/>
</dbReference>
<evidence type="ECO:0000313" key="3">
    <source>
        <dbReference type="Proteomes" id="UP000235786"/>
    </source>
</evidence>
<dbReference type="EMBL" id="KZ613947">
    <property type="protein sequence ID" value="PMD38890.1"/>
    <property type="molecule type" value="Genomic_DNA"/>
</dbReference>
<keyword evidence="1" id="KW-0812">Transmembrane</keyword>
<keyword evidence="1" id="KW-0472">Membrane</keyword>